<dbReference type="PANTHER" id="PTHR43739">
    <property type="entry name" value="XYLOGLUCANASE (EUROFUNG)"/>
    <property type="match status" value="1"/>
</dbReference>
<name>A0A345UNU6_9BACT</name>
<evidence type="ECO:0008006" key="4">
    <source>
        <dbReference type="Google" id="ProtNLM"/>
    </source>
</evidence>
<proteinExistence type="predicted"/>
<dbReference type="EMBL" id="CP027806">
    <property type="protein sequence ID" value="AXJ02148.1"/>
    <property type="molecule type" value="Genomic_DNA"/>
</dbReference>
<dbReference type="RefSeq" id="WP_124245632.1">
    <property type="nucleotide sequence ID" value="NZ_CP027806.1"/>
</dbReference>
<dbReference type="InterPro" id="IPR015943">
    <property type="entry name" value="WD40/YVTN_repeat-like_dom_sf"/>
</dbReference>
<dbReference type="GO" id="GO:0010411">
    <property type="term" value="P:xyloglucan metabolic process"/>
    <property type="evidence" value="ECO:0007669"/>
    <property type="project" value="TreeGrafter"/>
</dbReference>
<dbReference type="SUPFAM" id="SSF110296">
    <property type="entry name" value="Oligoxyloglucan reducing end-specific cellobiohydrolase"/>
    <property type="match status" value="1"/>
</dbReference>
<dbReference type="PANTHER" id="PTHR43739:SF5">
    <property type="entry name" value="EXO-ALPHA-SIALIDASE"/>
    <property type="match status" value="1"/>
</dbReference>
<feature type="signal peptide" evidence="1">
    <location>
        <begin position="1"/>
        <end position="23"/>
    </location>
</feature>
<evidence type="ECO:0000313" key="2">
    <source>
        <dbReference type="EMBL" id="AXJ02148.1"/>
    </source>
</evidence>
<keyword evidence="3" id="KW-1185">Reference proteome</keyword>
<dbReference type="AlphaFoldDB" id="A0A345UNU6"/>
<dbReference type="KEGG" id="cprv:CYPRO_2910"/>
<gene>
    <name evidence="2" type="ORF">CYPRO_2910</name>
</gene>
<evidence type="ECO:0000256" key="1">
    <source>
        <dbReference type="SAM" id="SignalP"/>
    </source>
</evidence>
<dbReference type="Proteomes" id="UP000254808">
    <property type="component" value="Chromosome"/>
</dbReference>
<feature type="chain" id="PRO_5016881830" description="Sortilin N-terminal domain-containing protein" evidence="1">
    <location>
        <begin position="24"/>
        <end position="367"/>
    </location>
</feature>
<dbReference type="OrthoDB" id="9757809at2"/>
<dbReference type="PROSITE" id="PS51257">
    <property type="entry name" value="PROKAR_LIPOPROTEIN"/>
    <property type="match status" value="1"/>
</dbReference>
<dbReference type="Gene3D" id="2.130.10.10">
    <property type="entry name" value="YVTN repeat-like/Quinoprotein amine dehydrogenase"/>
    <property type="match status" value="1"/>
</dbReference>
<dbReference type="CDD" id="cd15482">
    <property type="entry name" value="Sialidase_non-viral"/>
    <property type="match status" value="1"/>
</dbReference>
<organism evidence="2 3">
    <name type="scientific">Cyclonatronum proteinivorum</name>
    <dbReference type="NCBI Taxonomy" id="1457365"/>
    <lineage>
        <taxon>Bacteria</taxon>
        <taxon>Pseudomonadati</taxon>
        <taxon>Balneolota</taxon>
        <taxon>Balneolia</taxon>
        <taxon>Balneolales</taxon>
        <taxon>Cyclonatronaceae</taxon>
        <taxon>Cyclonatronum</taxon>
    </lineage>
</organism>
<protein>
    <recommendedName>
        <fullName evidence="4">Sortilin N-terminal domain-containing protein</fullName>
    </recommendedName>
</protein>
<evidence type="ECO:0000313" key="3">
    <source>
        <dbReference type="Proteomes" id="UP000254808"/>
    </source>
</evidence>
<dbReference type="InterPro" id="IPR052025">
    <property type="entry name" value="Xyloglucanase_GH74"/>
</dbReference>
<keyword evidence="1" id="KW-0732">Signal</keyword>
<sequence length="367" mass="40311">MRKFQLASLCVLPLFLAGCGIFGSDNSRAIPSDPDFVCTNSEPGTWSYLGIPGEMILSIAINPHNAGHILVGTSGSFSDGSQGKIFMSTDCGENWEQVWEGGNILEIHFNPKSPNEVFANPHGMIHSTDWGRSWSDRSNGLTEFLSFTSAVTTFAIDHEQPNRLYAGTQDLGGGLVFYTDNAGGNWQLIPAHQQEGPGVDLSKSAVLFIHTDPVNPGHVYVGNGPIMRSTDRGESWEMLRETDPNVIQTMAFSADHSKIFAMNTWRGFYEFNMPDGPWAFTPYPDSMVGTHISSIVDTDLVDGILLGTGRGVLLRKNNEYFSMVDNLPYTITSKLKLNGNNLYAAVRPQSSFISSESGIYIRRLNQP</sequence>
<accession>A0A345UNU6</accession>
<reference evidence="2 3" key="1">
    <citation type="submission" date="2018-03" db="EMBL/GenBank/DDBJ databases">
        <title>Phenotypic and genomic properties of Cyclonatronum proteinivorum gen. nov., sp. nov., a haloalkaliphilic bacteroidete from soda lakes possessing Na+-translocating rhodopsin.</title>
        <authorList>
            <person name="Toshchakov S.V."/>
            <person name="Korzhenkov A."/>
            <person name="Samarov N.I."/>
            <person name="Kublanov I.V."/>
            <person name="Muntyan M.S."/>
            <person name="Sorokin D.Y."/>
        </authorList>
    </citation>
    <scope>NUCLEOTIDE SEQUENCE [LARGE SCALE GENOMIC DNA]</scope>
    <source>
        <strain evidence="2 3">Omega</strain>
    </source>
</reference>